<dbReference type="RefSeq" id="WP_265423737.1">
    <property type="nucleotide sequence ID" value="NZ_JAPFPW010000002.1"/>
</dbReference>
<keyword evidence="3" id="KW-0804">Transcription</keyword>
<dbReference type="SUPFAM" id="SSF46785">
    <property type="entry name" value="Winged helix' DNA-binding domain"/>
    <property type="match status" value="1"/>
</dbReference>
<proteinExistence type="predicted"/>
<dbReference type="PROSITE" id="PS50949">
    <property type="entry name" value="HTH_GNTR"/>
    <property type="match status" value="1"/>
</dbReference>
<dbReference type="InterPro" id="IPR008920">
    <property type="entry name" value="TF_FadR/GntR_C"/>
</dbReference>
<name>A0ABT3N5Y3_9BACT</name>
<accession>A0ABT3N5Y3</accession>
<dbReference type="SMART" id="SM00895">
    <property type="entry name" value="FCD"/>
    <property type="match status" value="1"/>
</dbReference>
<evidence type="ECO:0000313" key="6">
    <source>
        <dbReference type="Proteomes" id="UP001209681"/>
    </source>
</evidence>
<dbReference type="Pfam" id="PF07729">
    <property type="entry name" value="FCD"/>
    <property type="match status" value="1"/>
</dbReference>
<gene>
    <name evidence="5" type="ORF">OOT00_02640</name>
</gene>
<dbReference type="PANTHER" id="PTHR43537:SF24">
    <property type="entry name" value="GLUCONATE OPERON TRANSCRIPTIONAL REPRESSOR"/>
    <property type="match status" value="1"/>
</dbReference>
<protein>
    <submittedName>
        <fullName evidence="5">GntR family transcriptional regulator</fullName>
    </submittedName>
</protein>
<dbReference type="EMBL" id="JAPFPW010000002">
    <property type="protein sequence ID" value="MCW7752876.1"/>
    <property type="molecule type" value="Genomic_DNA"/>
</dbReference>
<dbReference type="Gene3D" id="1.20.120.530">
    <property type="entry name" value="GntR ligand-binding domain-like"/>
    <property type="match status" value="1"/>
</dbReference>
<dbReference type="Proteomes" id="UP001209681">
    <property type="component" value="Unassembled WGS sequence"/>
</dbReference>
<comment type="caution">
    <text evidence="5">The sequence shown here is derived from an EMBL/GenBank/DDBJ whole genome shotgun (WGS) entry which is preliminary data.</text>
</comment>
<keyword evidence="2" id="KW-0238">DNA-binding</keyword>
<evidence type="ECO:0000256" key="1">
    <source>
        <dbReference type="ARBA" id="ARBA00023015"/>
    </source>
</evidence>
<keyword evidence="1" id="KW-0805">Transcription regulation</keyword>
<keyword evidence="6" id="KW-1185">Reference proteome</keyword>
<dbReference type="SUPFAM" id="SSF48008">
    <property type="entry name" value="GntR ligand-binding domain-like"/>
    <property type="match status" value="1"/>
</dbReference>
<dbReference type="SMART" id="SM00345">
    <property type="entry name" value="HTH_GNTR"/>
    <property type="match status" value="1"/>
</dbReference>
<evidence type="ECO:0000256" key="3">
    <source>
        <dbReference type="ARBA" id="ARBA00023163"/>
    </source>
</evidence>
<dbReference type="Gene3D" id="1.10.10.10">
    <property type="entry name" value="Winged helix-like DNA-binding domain superfamily/Winged helix DNA-binding domain"/>
    <property type="match status" value="1"/>
</dbReference>
<evidence type="ECO:0000256" key="2">
    <source>
        <dbReference type="ARBA" id="ARBA00023125"/>
    </source>
</evidence>
<dbReference type="InterPro" id="IPR036388">
    <property type="entry name" value="WH-like_DNA-bd_sf"/>
</dbReference>
<reference evidence="5 6" key="1">
    <citation type="submission" date="2022-11" db="EMBL/GenBank/DDBJ databases">
        <title>Desulfobotulus tamanensis H1 sp. nov. - anaerobic, alkaliphilic, sulphate reducing bacterium isolated from terrestrial mud volcano.</title>
        <authorList>
            <person name="Frolova A."/>
            <person name="Merkel A.Y."/>
            <person name="Slobodkin A.I."/>
        </authorList>
    </citation>
    <scope>NUCLEOTIDE SEQUENCE [LARGE SCALE GENOMIC DNA]</scope>
    <source>
        <strain evidence="5 6">H1</strain>
    </source>
</reference>
<dbReference type="InterPro" id="IPR036390">
    <property type="entry name" value="WH_DNA-bd_sf"/>
</dbReference>
<dbReference type="InterPro" id="IPR000524">
    <property type="entry name" value="Tscrpt_reg_HTH_GntR"/>
</dbReference>
<sequence length="238" mass="27409">MAGSFPWTLCELIKMVRSVHLKTGEGSMKSLIAYDKIKELILSGRKYPGTRLVLAELETELGIGRGPIREALMRLDRSGLVRNVPYKGAIVAPLPKKNEMDYIFSIRVKLEAELAKAAMKNLRDEDMEELEKTYQKMQCMTQEFYSLDRHFHDVLYEASDYPHLCLIAHKLVESVEAFLNLFQHDENDYRIFLEEHALILEFLKKGDSEKLQKAVADNVKSGMRRIEKAYALLMNNHG</sequence>
<evidence type="ECO:0000259" key="4">
    <source>
        <dbReference type="PROSITE" id="PS50949"/>
    </source>
</evidence>
<evidence type="ECO:0000313" key="5">
    <source>
        <dbReference type="EMBL" id="MCW7752876.1"/>
    </source>
</evidence>
<dbReference type="PANTHER" id="PTHR43537">
    <property type="entry name" value="TRANSCRIPTIONAL REGULATOR, GNTR FAMILY"/>
    <property type="match status" value="1"/>
</dbReference>
<dbReference type="InterPro" id="IPR011711">
    <property type="entry name" value="GntR_C"/>
</dbReference>
<dbReference type="Pfam" id="PF00392">
    <property type="entry name" value="GntR"/>
    <property type="match status" value="1"/>
</dbReference>
<organism evidence="5 6">
    <name type="scientific">Desulfobotulus pelophilus</name>
    <dbReference type="NCBI Taxonomy" id="2823377"/>
    <lineage>
        <taxon>Bacteria</taxon>
        <taxon>Pseudomonadati</taxon>
        <taxon>Thermodesulfobacteriota</taxon>
        <taxon>Desulfobacteria</taxon>
        <taxon>Desulfobacterales</taxon>
        <taxon>Desulfobacteraceae</taxon>
        <taxon>Desulfobotulus</taxon>
    </lineage>
</organism>
<feature type="domain" description="HTH gntR-type" evidence="4">
    <location>
        <begin position="27"/>
        <end position="94"/>
    </location>
</feature>
<dbReference type="CDD" id="cd07377">
    <property type="entry name" value="WHTH_GntR"/>
    <property type="match status" value="1"/>
</dbReference>